<dbReference type="InterPro" id="IPR000086">
    <property type="entry name" value="NUDIX_hydrolase_dom"/>
</dbReference>
<proteinExistence type="predicted"/>
<keyword evidence="2" id="KW-0378">Hydrolase</keyword>
<protein>
    <submittedName>
        <fullName evidence="4">8-oxo-dGTP diphosphatase</fullName>
    </submittedName>
</protein>
<dbReference type="CDD" id="cd18886">
    <property type="entry name" value="NUDIX_MutT_Nudt1"/>
    <property type="match status" value="1"/>
</dbReference>
<reference evidence="4 5" key="1">
    <citation type="submission" date="2018-03" db="EMBL/GenBank/DDBJ databases">
        <title>Genomic Encyclopedia of Type Strains, Phase III (KMG-III): the genomes of soil and plant-associated and newly described type strains.</title>
        <authorList>
            <person name="Whitman W."/>
        </authorList>
    </citation>
    <scope>NUCLEOTIDE SEQUENCE [LARGE SCALE GENOMIC DNA]</scope>
    <source>
        <strain evidence="4 5">CGMCC 1.07653</strain>
    </source>
</reference>
<dbReference type="SUPFAM" id="SSF55811">
    <property type="entry name" value="Nudix"/>
    <property type="match status" value="1"/>
</dbReference>
<dbReference type="Pfam" id="PF00293">
    <property type="entry name" value="NUDIX"/>
    <property type="match status" value="1"/>
</dbReference>
<sequence length="154" mass="17671">MQRVTNCILVPGDEALVLQKPRRGWFVAPGGKMEPGESVRDSVVREYREETGFHVHDPRLRGVFTVVIQEQGETVSEWMMFTFVASQYTGTQLAESPEGELAWKPTAEIETLPMAPGDRFIFEHMFHRPGQLFGTFYYTPDFQLIDYHLTAEVE</sequence>
<dbReference type="PROSITE" id="PS51462">
    <property type="entry name" value="NUDIX"/>
    <property type="match status" value="1"/>
</dbReference>
<dbReference type="PANTHER" id="PTHR43046">
    <property type="entry name" value="GDP-MANNOSE MANNOSYL HYDROLASE"/>
    <property type="match status" value="1"/>
</dbReference>
<feature type="domain" description="Nudix hydrolase" evidence="3">
    <location>
        <begin position="1"/>
        <end position="127"/>
    </location>
</feature>
<gene>
    <name evidence="4" type="ORF">B0H94_105128</name>
</gene>
<name>A0A2P8HL79_9BACI</name>
<dbReference type="InterPro" id="IPR015797">
    <property type="entry name" value="NUDIX_hydrolase-like_dom_sf"/>
</dbReference>
<evidence type="ECO:0000313" key="4">
    <source>
        <dbReference type="EMBL" id="PSL46975.1"/>
    </source>
</evidence>
<comment type="cofactor">
    <cofactor evidence="1">
        <name>Mg(2+)</name>
        <dbReference type="ChEBI" id="CHEBI:18420"/>
    </cofactor>
</comment>
<evidence type="ECO:0000256" key="2">
    <source>
        <dbReference type="ARBA" id="ARBA00022801"/>
    </source>
</evidence>
<evidence type="ECO:0000259" key="3">
    <source>
        <dbReference type="PROSITE" id="PS51462"/>
    </source>
</evidence>
<dbReference type="Proteomes" id="UP000242310">
    <property type="component" value="Unassembled WGS sequence"/>
</dbReference>
<dbReference type="PANTHER" id="PTHR43046:SF2">
    <property type="entry name" value="8-OXO-DGTP DIPHOSPHATASE-RELATED"/>
    <property type="match status" value="1"/>
</dbReference>
<accession>A0A2P8HL79</accession>
<evidence type="ECO:0000313" key="5">
    <source>
        <dbReference type="Proteomes" id="UP000242310"/>
    </source>
</evidence>
<dbReference type="EMBL" id="PYAV01000005">
    <property type="protein sequence ID" value="PSL46975.1"/>
    <property type="molecule type" value="Genomic_DNA"/>
</dbReference>
<keyword evidence="5" id="KW-1185">Reference proteome</keyword>
<dbReference type="Gene3D" id="3.90.79.10">
    <property type="entry name" value="Nucleoside Triphosphate Pyrophosphohydrolase"/>
    <property type="match status" value="1"/>
</dbReference>
<dbReference type="AlphaFoldDB" id="A0A2P8HL79"/>
<evidence type="ECO:0000256" key="1">
    <source>
        <dbReference type="ARBA" id="ARBA00001946"/>
    </source>
</evidence>
<dbReference type="OrthoDB" id="9800186at2"/>
<dbReference type="RefSeq" id="WP_106588299.1">
    <property type="nucleotide sequence ID" value="NZ_PYAV01000005.1"/>
</dbReference>
<dbReference type="GO" id="GO:0016787">
    <property type="term" value="F:hydrolase activity"/>
    <property type="evidence" value="ECO:0007669"/>
    <property type="project" value="UniProtKB-KW"/>
</dbReference>
<organism evidence="4 5">
    <name type="scientific">Salsuginibacillus halophilus</name>
    <dbReference type="NCBI Taxonomy" id="517424"/>
    <lineage>
        <taxon>Bacteria</taxon>
        <taxon>Bacillati</taxon>
        <taxon>Bacillota</taxon>
        <taxon>Bacilli</taxon>
        <taxon>Bacillales</taxon>
        <taxon>Bacillaceae</taxon>
        <taxon>Salsuginibacillus</taxon>
    </lineage>
</organism>
<comment type="caution">
    <text evidence="4">The sequence shown here is derived from an EMBL/GenBank/DDBJ whole genome shotgun (WGS) entry which is preliminary data.</text>
</comment>